<proteinExistence type="predicted"/>
<sequence>MGALHTGRWLDTTSPTHGNVPLAVVLIQWSVTTDRMDFLFLTKTNAQMTPYKAIRDKETGVAAKPCAEQLAMAFYIVLRVMTEKNTINILA</sequence>
<accession>A0A2N4UC86</accession>
<comment type="caution">
    <text evidence="1">The sequence shown here is derived from an EMBL/GenBank/DDBJ whole genome shotgun (WGS) entry which is preliminary data.</text>
</comment>
<name>A0A2N4UC86_9BURK</name>
<evidence type="ECO:0000313" key="2">
    <source>
        <dbReference type="Proteomes" id="UP000234328"/>
    </source>
</evidence>
<dbReference type="Proteomes" id="UP000234328">
    <property type="component" value="Unassembled WGS sequence"/>
</dbReference>
<dbReference type="RefSeq" id="WP_102071361.1">
    <property type="nucleotide sequence ID" value="NZ_PDNV01000012.1"/>
</dbReference>
<evidence type="ECO:0000313" key="1">
    <source>
        <dbReference type="EMBL" id="PLC52625.1"/>
    </source>
</evidence>
<dbReference type="EMBL" id="PDNV01000012">
    <property type="protein sequence ID" value="PLC52625.1"/>
    <property type="molecule type" value="Genomic_DNA"/>
</dbReference>
<keyword evidence="2" id="KW-1185">Reference proteome</keyword>
<gene>
    <name evidence="1" type="ORF">CR155_17710</name>
</gene>
<protein>
    <submittedName>
        <fullName evidence="1">Uncharacterized protein</fullName>
    </submittedName>
</protein>
<reference evidence="1 2" key="1">
    <citation type="submission" date="2017-10" db="EMBL/GenBank/DDBJ databases">
        <title>Two draft genome sequences of Pusillimonas sp. strains isolated from a nitrate- and radionuclide-contaminated groundwater in Russia.</title>
        <authorList>
            <person name="Grouzdev D.S."/>
            <person name="Tourova T.P."/>
            <person name="Goeva M.A."/>
            <person name="Babich T.L."/>
            <person name="Sokolova D.S."/>
            <person name="Abdullin R."/>
            <person name="Poltaraus A.B."/>
            <person name="Toshchakov S.V."/>
            <person name="Nazina T.N."/>
        </authorList>
    </citation>
    <scope>NUCLEOTIDE SEQUENCE [LARGE SCALE GENOMIC DNA]</scope>
    <source>
        <strain evidence="1 2">JR1/69-2-13</strain>
    </source>
</reference>
<dbReference type="AlphaFoldDB" id="A0A2N4UC86"/>
<organism evidence="1 2">
    <name type="scientific">Pollutimonas nitritireducens</name>
    <dbReference type="NCBI Taxonomy" id="2045209"/>
    <lineage>
        <taxon>Bacteria</taxon>
        <taxon>Pseudomonadati</taxon>
        <taxon>Pseudomonadota</taxon>
        <taxon>Betaproteobacteria</taxon>
        <taxon>Burkholderiales</taxon>
        <taxon>Alcaligenaceae</taxon>
        <taxon>Pollutimonas</taxon>
    </lineage>
</organism>